<accession>A0A2W1JE62</accession>
<evidence type="ECO:0000313" key="1">
    <source>
        <dbReference type="EMBL" id="PZD72100.1"/>
    </source>
</evidence>
<sequence length="219" mass="24676">MMVASQTSVSQQHSSCYTDEGLIQRFVDGFIQGNPILLSNPNLRTEPLFKSMQLIAGHDVIATAYLQDPPIRAVVHHGSPYSSILKQALLAENFYPLARTGQSQQYVYQYCLPPEGYELRCTTAKELWRVCWGRGFSLRSGIPLDLLVWGGASSRNHENWRSLRGIDCDQGKLQLKLLGGSLAIASSDLVVWAQQKSSHPSPREQRTRPNLRGYYRLRN</sequence>
<name>A0A2W1JE62_9CYAN</name>
<dbReference type="Proteomes" id="UP000248857">
    <property type="component" value="Unassembled WGS sequence"/>
</dbReference>
<gene>
    <name evidence="1" type="ORF">C1752_04079</name>
</gene>
<proteinExistence type="predicted"/>
<dbReference type="OrthoDB" id="564985at2"/>
<comment type="caution">
    <text evidence="1">The sequence shown here is derived from an EMBL/GenBank/DDBJ whole genome shotgun (WGS) entry which is preliminary data.</text>
</comment>
<dbReference type="EMBL" id="PQWO01000012">
    <property type="protein sequence ID" value="PZD72100.1"/>
    <property type="molecule type" value="Genomic_DNA"/>
</dbReference>
<keyword evidence="2" id="KW-1185">Reference proteome</keyword>
<reference evidence="1 2" key="1">
    <citation type="journal article" date="2018" name="Sci. Rep.">
        <title>A novel species of the marine cyanobacterium Acaryochloris with a unique pigment content and lifestyle.</title>
        <authorList>
            <person name="Partensky F."/>
            <person name="Six C."/>
            <person name="Ratin M."/>
            <person name="Garczarek L."/>
            <person name="Vaulot D."/>
            <person name="Probert I."/>
            <person name="Calteau A."/>
            <person name="Gourvil P."/>
            <person name="Marie D."/>
            <person name="Grebert T."/>
            <person name="Bouchier C."/>
            <person name="Le Panse S."/>
            <person name="Gachenot M."/>
            <person name="Rodriguez F."/>
            <person name="Garrido J.L."/>
        </authorList>
    </citation>
    <scope>NUCLEOTIDE SEQUENCE [LARGE SCALE GENOMIC DNA]</scope>
    <source>
        <strain evidence="1 2">RCC1774</strain>
    </source>
</reference>
<organism evidence="1 2">
    <name type="scientific">Acaryochloris thomasi RCC1774</name>
    <dbReference type="NCBI Taxonomy" id="1764569"/>
    <lineage>
        <taxon>Bacteria</taxon>
        <taxon>Bacillati</taxon>
        <taxon>Cyanobacteriota</taxon>
        <taxon>Cyanophyceae</taxon>
        <taxon>Acaryochloridales</taxon>
        <taxon>Acaryochloridaceae</taxon>
        <taxon>Acaryochloris</taxon>
        <taxon>Acaryochloris thomasi</taxon>
    </lineage>
</organism>
<evidence type="ECO:0000313" key="2">
    <source>
        <dbReference type="Proteomes" id="UP000248857"/>
    </source>
</evidence>
<protein>
    <submittedName>
        <fullName evidence="1">Uncharacterized protein</fullName>
    </submittedName>
</protein>
<dbReference type="AlphaFoldDB" id="A0A2W1JE62"/>